<evidence type="ECO:0000313" key="3">
    <source>
        <dbReference type="Proteomes" id="UP000831327"/>
    </source>
</evidence>
<keyword evidence="3" id="KW-1185">Reference proteome</keyword>
<sequence length="152" mass="16299">MTVPPIPPGYPALTPYLSVSDPASAIAFYQKAFGATERMRLMMPDGSIGHAEIDIGDSVMMLGGAWPQMGFAPPDGAAVSVMLHLYVEDADATFARAVAAGATALSPVETKFYGDRSGSLRDPFGHRWNVSTHVEEVSTEEAQRRIADMPQE</sequence>
<dbReference type="PANTHER" id="PTHR34109:SF1">
    <property type="entry name" value="VOC DOMAIN-CONTAINING PROTEIN"/>
    <property type="match status" value="1"/>
</dbReference>
<organism evidence="2 3">
    <name type="scientific">Roseomonas fluvialis</name>
    <dbReference type="NCBI Taxonomy" id="1750527"/>
    <lineage>
        <taxon>Bacteria</taxon>
        <taxon>Pseudomonadati</taxon>
        <taxon>Pseudomonadota</taxon>
        <taxon>Alphaproteobacteria</taxon>
        <taxon>Acetobacterales</taxon>
        <taxon>Roseomonadaceae</taxon>
        <taxon>Roseomonas</taxon>
    </lineage>
</organism>
<gene>
    <name evidence="2" type="primary">phnB</name>
    <name evidence="2" type="ORF">Rmf_36260</name>
</gene>
<proteinExistence type="predicted"/>
<dbReference type="PROSITE" id="PS51819">
    <property type="entry name" value="VOC"/>
    <property type="match status" value="1"/>
</dbReference>
<dbReference type="InterPro" id="IPR029068">
    <property type="entry name" value="Glyas_Bleomycin-R_OHBP_Dase"/>
</dbReference>
<dbReference type="InterPro" id="IPR004360">
    <property type="entry name" value="Glyas_Fos-R_dOase_dom"/>
</dbReference>
<feature type="domain" description="VOC" evidence="1">
    <location>
        <begin position="9"/>
        <end position="133"/>
    </location>
</feature>
<accession>A0ABN6P4W4</accession>
<protein>
    <submittedName>
        <fullName evidence="2">Glyoxalase</fullName>
    </submittedName>
</protein>
<evidence type="ECO:0000259" key="1">
    <source>
        <dbReference type="PROSITE" id="PS51819"/>
    </source>
</evidence>
<dbReference type="Gene3D" id="3.30.720.110">
    <property type="match status" value="1"/>
</dbReference>
<dbReference type="InterPro" id="IPR037523">
    <property type="entry name" value="VOC_core"/>
</dbReference>
<dbReference type="SUPFAM" id="SSF54593">
    <property type="entry name" value="Glyoxalase/Bleomycin resistance protein/Dihydroxybiphenyl dioxygenase"/>
    <property type="match status" value="1"/>
</dbReference>
<reference evidence="2 3" key="1">
    <citation type="journal article" date="2016" name="Microbes Environ.">
        <title>Phylogenetically diverse aerobic anoxygenic phototrophic bacteria isolated from epilithic biofilms in Tama river, Japan.</title>
        <authorList>
            <person name="Hirose S."/>
            <person name="Matsuura K."/>
            <person name="Haruta S."/>
        </authorList>
    </citation>
    <scope>NUCLEOTIDE SEQUENCE [LARGE SCALE GENOMIC DNA]</scope>
    <source>
        <strain evidence="2 3">S08</strain>
    </source>
</reference>
<dbReference type="Gene3D" id="3.30.720.120">
    <property type="match status" value="1"/>
</dbReference>
<dbReference type="CDD" id="cd07246">
    <property type="entry name" value="VOC_like"/>
    <property type="match status" value="1"/>
</dbReference>
<dbReference type="PANTHER" id="PTHR34109">
    <property type="entry name" value="BNAUNNG04460D PROTEIN-RELATED"/>
    <property type="match status" value="1"/>
</dbReference>
<dbReference type="RefSeq" id="WP_244407911.1">
    <property type="nucleotide sequence ID" value="NZ_AP025637.1"/>
</dbReference>
<evidence type="ECO:0000313" key="2">
    <source>
        <dbReference type="EMBL" id="BDG73697.1"/>
    </source>
</evidence>
<dbReference type="Proteomes" id="UP000831327">
    <property type="component" value="Chromosome"/>
</dbReference>
<dbReference type="EMBL" id="AP025637">
    <property type="protein sequence ID" value="BDG73697.1"/>
    <property type="molecule type" value="Genomic_DNA"/>
</dbReference>
<name>A0ABN6P4W4_9PROT</name>
<dbReference type="Pfam" id="PF00903">
    <property type="entry name" value="Glyoxalase"/>
    <property type="match status" value="1"/>
</dbReference>